<feature type="region of interest" description="Disordered" evidence="1">
    <location>
        <begin position="1"/>
        <end position="38"/>
    </location>
</feature>
<feature type="compositionally biased region" description="Acidic residues" evidence="1">
    <location>
        <begin position="292"/>
        <end position="324"/>
    </location>
</feature>
<feature type="compositionally biased region" description="Low complexity" evidence="1">
    <location>
        <begin position="11"/>
        <end position="23"/>
    </location>
</feature>
<evidence type="ECO:0000313" key="3">
    <source>
        <dbReference type="EMBL" id="QBZ53920.1"/>
    </source>
</evidence>
<reference evidence="3 4" key="1">
    <citation type="journal article" date="2019" name="Mol. Biol. Evol.">
        <title>Blast fungal genomes show frequent chromosomal changes, gene gains and losses, and effector gene turnover.</title>
        <authorList>
            <person name="Gomez Luciano L.B."/>
            <person name="Jason Tsai I."/>
            <person name="Chuma I."/>
            <person name="Tosa Y."/>
            <person name="Chen Y.H."/>
            <person name="Li J.Y."/>
            <person name="Li M.Y."/>
            <person name="Jade Lu M.Y."/>
            <person name="Nakayashiki H."/>
            <person name="Li W.H."/>
        </authorList>
    </citation>
    <scope>NUCLEOTIDE SEQUENCE [LARGE SCALE GENOMIC DNA]</scope>
    <source>
        <strain evidence="3">MZ5-1-6</strain>
    </source>
</reference>
<dbReference type="AlphaFoldDB" id="A0A4P7N233"/>
<dbReference type="EMBL" id="CP034204">
    <property type="protein sequence ID" value="QBZ53920.1"/>
    <property type="molecule type" value="Genomic_DNA"/>
</dbReference>
<feature type="region of interest" description="Disordered" evidence="1">
    <location>
        <begin position="750"/>
        <end position="773"/>
    </location>
</feature>
<feature type="region of interest" description="Disordered" evidence="1">
    <location>
        <begin position="288"/>
        <end position="368"/>
    </location>
</feature>
<feature type="compositionally biased region" description="Polar residues" evidence="1">
    <location>
        <begin position="429"/>
        <end position="438"/>
    </location>
</feature>
<dbReference type="Proteomes" id="UP000294847">
    <property type="component" value="Chromosome 1"/>
</dbReference>
<feature type="region of interest" description="Disordered" evidence="1">
    <location>
        <begin position="426"/>
        <end position="460"/>
    </location>
</feature>
<dbReference type="Pfam" id="PF10056">
    <property type="entry name" value="DUF2293"/>
    <property type="match status" value="1"/>
</dbReference>
<evidence type="ECO:0000259" key="2">
    <source>
        <dbReference type="Pfam" id="PF10056"/>
    </source>
</evidence>
<proteinExistence type="predicted"/>
<feature type="compositionally biased region" description="Low complexity" evidence="1">
    <location>
        <begin position="519"/>
        <end position="528"/>
    </location>
</feature>
<feature type="domain" description="DUF2293" evidence="2">
    <location>
        <begin position="186"/>
        <end position="270"/>
    </location>
</feature>
<dbReference type="PANTHER" id="PTHR38113">
    <property type="match status" value="1"/>
</dbReference>
<feature type="region of interest" description="Disordered" evidence="1">
    <location>
        <begin position="589"/>
        <end position="615"/>
    </location>
</feature>
<feature type="region of interest" description="Disordered" evidence="1">
    <location>
        <begin position="505"/>
        <end position="556"/>
    </location>
</feature>
<dbReference type="InterPro" id="IPR018744">
    <property type="entry name" value="DUF2293"/>
</dbReference>
<feature type="compositionally biased region" description="Basic residues" evidence="1">
    <location>
        <begin position="1"/>
        <end position="10"/>
    </location>
</feature>
<sequence length="848" mass="96007">MASKKKKSQKQKTATGTGTAGKSIQKRKKAVSRRNDRWASAAAPLPSLVVRRPAPVISSKHTTYFEIVENTEKKKKLEFQVTTDRTPPPGFEFVPNGNPDLTNACKELSREQDAMIFIVSAMDHGDGSQLGLHMNRVGHHIRRTIVEQARTSLGQSLEYFLETASDKRPEPIPETQEEINAQADAALRDLFPRMPNTDRQMVIDRSFRKGGGETVGLAADLTLSRRVQLAVLAHIRHTHTTYDELWRTHGWATARKAIEATCLDFIVKWRGDEETGRDQLDEILREVIVISDSDDSDDEDNEDDDDTEDDSSETEDSDQTEAGEIDGNMSSPRDQAPYRPDPYRPGYVTGRQGEQYRPPCISASSGQTFQRRLNSTNFRRYEAVAQTRWQQAQNRVRHENVQLNPAPQAPLGRVNNHSDLQPYQAYKPRSQQPAPSNRDNGRPGLLPAEEILSGPPRAVDPRASISTAVKGLELQDYLVPSIEPRSPENLNSPIFVRALPPRVQERQSTGTLLRRRSRSPAYRSPQPSATFDRTEERGYLNPDPNTAAKYRVDGGGLSSRPIGSSDVIGMADCSQGSYLVLPDDRRKYTDMRSHQQHHTAAPPHLPPASQPWPSQRDIAPRVEIEPQGSYPNHRETVLLRTERRPILVEDWDRRRTVEQPMSAGTVGWPVLAEDWGRPVFTSARPLPPDIPFTPTLRERGLVQPDIPGLPVVDHNDPLAAAYSRRLLSSREIYPQPRVREYPQNREQLPMQPRDSIFRPPPPQYRPRPVDTPGRRHQILDEEMASMRFNDVRAATDGFGEPHRIRVVPPANLIFTRHATHTSQERRYPNDTEHRPSTFAPRVEYIHFD</sequence>
<evidence type="ECO:0000256" key="1">
    <source>
        <dbReference type="SAM" id="MobiDB-lite"/>
    </source>
</evidence>
<accession>A0A4P7N233</accession>
<name>A0A4P7N233_PYROR</name>
<protein>
    <recommendedName>
        <fullName evidence="2">DUF2293 domain-containing protein</fullName>
    </recommendedName>
</protein>
<organism evidence="3 4">
    <name type="scientific">Pyricularia oryzae</name>
    <name type="common">Rice blast fungus</name>
    <name type="synonym">Magnaporthe oryzae</name>
    <dbReference type="NCBI Taxonomy" id="318829"/>
    <lineage>
        <taxon>Eukaryota</taxon>
        <taxon>Fungi</taxon>
        <taxon>Dikarya</taxon>
        <taxon>Ascomycota</taxon>
        <taxon>Pezizomycotina</taxon>
        <taxon>Sordariomycetes</taxon>
        <taxon>Sordariomycetidae</taxon>
        <taxon>Magnaporthales</taxon>
        <taxon>Pyriculariaceae</taxon>
        <taxon>Pyricularia</taxon>
    </lineage>
</organism>
<evidence type="ECO:0000313" key="4">
    <source>
        <dbReference type="Proteomes" id="UP000294847"/>
    </source>
</evidence>
<gene>
    <name evidence="3" type="ORF">PoMZ_09610</name>
</gene>
<dbReference type="PANTHER" id="PTHR38113:SF1">
    <property type="entry name" value="DUF2293 DOMAIN-CONTAINING PROTEIN"/>
    <property type="match status" value="1"/>
</dbReference>